<evidence type="ECO:0000256" key="6">
    <source>
        <dbReference type="RuleBase" id="RU003355"/>
    </source>
</evidence>
<name>F4L5G9_HALH1</name>
<dbReference type="eggNOG" id="COG1404">
    <property type="taxonomic scope" value="Bacteria"/>
</dbReference>
<dbReference type="AlphaFoldDB" id="F4L5G9"/>
<dbReference type="RefSeq" id="WP_013765376.1">
    <property type="nucleotide sequence ID" value="NC_015510.1"/>
</dbReference>
<dbReference type="PROSITE" id="PS51892">
    <property type="entry name" value="SUBTILASE"/>
    <property type="match status" value="1"/>
</dbReference>
<dbReference type="HOGENOM" id="CLU_011263_15_6_10"/>
<dbReference type="InterPro" id="IPR050131">
    <property type="entry name" value="Peptidase_S8_subtilisin-like"/>
</dbReference>
<dbReference type="SUPFAM" id="SSF52743">
    <property type="entry name" value="Subtilisin-like"/>
    <property type="match status" value="1"/>
</dbReference>
<dbReference type="STRING" id="760192.Halhy_2969"/>
<sequence>MKRTFDFLKLVWTWAVFLSYTNVQSQNHVPAEILIQLHPGQDASMWQQNDVEKRQRAQSTYPCIRSITPVAASLNIWKVQIDTTCTSESRLLQQLKQDPAIAIAQFNHYVELRSTTPNDPLFTQQWQWYNRGQNQGIPGLDIGLRQAWDISTGGTTAQGDSIVVAIIDTGIDTIHEDLRPNRWYNLQEIPNNGSDDDGNGYVDDYRGWNSQRLNDDISETNLGGHGTGVAGIVGAKGNNGIGGSGVNWDVKLMTIVWGATGTEEIILRSFSYAHTQRKLYNQTSGQKGAFVVAINASWGISGLRSDDFPIWCPFFDSLGTQGILTVNAASNRSGDSALTGDMPSACPSEYLIVVTSLDKQGQLVNGHGPNTVDLAAFGEAVYSTRLREGYREFSGTSFAAPQVAGAIGLLYSSPCGHLAELARDQPAEAALQVRRLILNGVEPIATLQDKVVTGGFLRVDKSMKLLSAFCTTDARTTLQLMASPNPFREQLLVPIYASKALESATLEVYNLQGQRLYANTLSIPADFPALVEIEASNWPQGMYLLRLKTGGKEMVVQKVIKL</sequence>
<dbReference type="InterPro" id="IPR036852">
    <property type="entry name" value="Peptidase_S8/S53_dom_sf"/>
</dbReference>
<dbReference type="InterPro" id="IPR026444">
    <property type="entry name" value="Secre_tail"/>
</dbReference>
<evidence type="ECO:0000259" key="7">
    <source>
        <dbReference type="Pfam" id="PF00082"/>
    </source>
</evidence>
<evidence type="ECO:0000256" key="5">
    <source>
        <dbReference type="PROSITE-ProRule" id="PRU01240"/>
    </source>
</evidence>
<dbReference type="InterPro" id="IPR022398">
    <property type="entry name" value="Peptidase_S8_His-AS"/>
</dbReference>
<evidence type="ECO:0000259" key="8">
    <source>
        <dbReference type="Pfam" id="PF18962"/>
    </source>
</evidence>
<dbReference type="NCBIfam" id="TIGR04183">
    <property type="entry name" value="Por_Secre_tail"/>
    <property type="match status" value="1"/>
</dbReference>
<evidence type="ECO:0000256" key="1">
    <source>
        <dbReference type="ARBA" id="ARBA00011073"/>
    </source>
</evidence>
<feature type="active site" description="Charge relay system" evidence="5">
    <location>
        <position position="168"/>
    </location>
</feature>
<feature type="domain" description="Secretion system C-terminal sorting" evidence="8">
    <location>
        <begin position="484"/>
        <end position="560"/>
    </location>
</feature>
<reference key="2">
    <citation type="submission" date="2011-04" db="EMBL/GenBank/DDBJ databases">
        <title>Complete sequence of chromosome of Haliscomenobacter hydrossis DSM 1100.</title>
        <authorList>
            <consortium name="US DOE Joint Genome Institute (JGI-PGF)"/>
            <person name="Lucas S."/>
            <person name="Han J."/>
            <person name="Lapidus A."/>
            <person name="Bruce D."/>
            <person name="Goodwin L."/>
            <person name="Pitluck S."/>
            <person name="Peters L."/>
            <person name="Kyrpides N."/>
            <person name="Mavromatis K."/>
            <person name="Ivanova N."/>
            <person name="Ovchinnikova G."/>
            <person name="Pagani I."/>
            <person name="Daligault H."/>
            <person name="Detter J.C."/>
            <person name="Han C."/>
            <person name="Land M."/>
            <person name="Hauser L."/>
            <person name="Markowitz V."/>
            <person name="Cheng J.-F."/>
            <person name="Hugenholtz P."/>
            <person name="Woyke T."/>
            <person name="Wu D."/>
            <person name="Verbarg S."/>
            <person name="Frueling A."/>
            <person name="Brambilla E."/>
            <person name="Klenk H.-P."/>
            <person name="Eisen J.A."/>
        </authorList>
    </citation>
    <scope>NUCLEOTIDE SEQUENCE</scope>
    <source>
        <strain>DSM 1100</strain>
    </source>
</reference>
<evidence type="ECO:0000256" key="2">
    <source>
        <dbReference type="ARBA" id="ARBA00022670"/>
    </source>
</evidence>
<dbReference type="KEGG" id="hhy:Halhy_2969"/>
<accession>F4L5G9</accession>
<dbReference type="GO" id="GO:0004252">
    <property type="term" value="F:serine-type endopeptidase activity"/>
    <property type="evidence" value="ECO:0007669"/>
    <property type="project" value="UniProtKB-UniRule"/>
</dbReference>
<dbReference type="PANTHER" id="PTHR43806:SF11">
    <property type="entry name" value="CEREVISIN-RELATED"/>
    <property type="match status" value="1"/>
</dbReference>
<evidence type="ECO:0000256" key="3">
    <source>
        <dbReference type="ARBA" id="ARBA00022801"/>
    </source>
</evidence>
<dbReference type="PANTHER" id="PTHR43806">
    <property type="entry name" value="PEPTIDASE S8"/>
    <property type="match status" value="1"/>
</dbReference>
<proteinExistence type="inferred from homology"/>
<keyword evidence="2 5" id="KW-0645">Protease</keyword>
<dbReference type="InterPro" id="IPR023828">
    <property type="entry name" value="Peptidase_S8_Ser-AS"/>
</dbReference>
<dbReference type="OrthoDB" id="1055762at2"/>
<dbReference type="Pfam" id="PF00082">
    <property type="entry name" value="Peptidase_S8"/>
    <property type="match status" value="1"/>
</dbReference>
<evidence type="ECO:0000256" key="4">
    <source>
        <dbReference type="ARBA" id="ARBA00022825"/>
    </source>
</evidence>
<dbReference type="PROSITE" id="PS00136">
    <property type="entry name" value="SUBTILASE_ASP"/>
    <property type="match status" value="1"/>
</dbReference>
<organism evidence="9 10">
    <name type="scientific">Haliscomenobacter hydrossis (strain ATCC 27775 / DSM 1100 / LMG 10767 / O)</name>
    <dbReference type="NCBI Taxonomy" id="760192"/>
    <lineage>
        <taxon>Bacteria</taxon>
        <taxon>Pseudomonadati</taxon>
        <taxon>Bacteroidota</taxon>
        <taxon>Saprospiria</taxon>
        <taxon>Saprospirales</taxon>
        <taxon>Haliscomenobacteraceae</taxon>
        <taxon>Haliscomenobacter</taxon>
    </lineage>
</organism>
<dbReference type="InterPro" id="IPR023827">
    <property type="entry name" value="Peptidase_S8_Asp-AS"/>
</dbReference>
<evidence type="ECO:0000313" key="9">
    <source>
        <dbReference type="EMBL" id="AEE50833.1"/>
    </source>
</evidence>
<feature type="domain" description="Peptidase S8/S53" evidence="7">
    <location>
        <begin position="159"/>
        <end position="412"/>
    </location>
</feature>
<dbReference type="PROSITE" id="PS00137">
    <property type="entry name" value="SUBTILASE_HIS"/>
    <property type="match status" value="1"/>
</dbReference>
<feature type="active site" description="Charge relay system" evidence="5">
    <location>
        <position position="225"/>
    </location>
</feature>
<comment type="similarity">
    <text evidence="1 5 6">Belongs to the peptidase S8 family.</text>
</comment>
<gene>
    <name evidence="9" type="ordered locus">Halhy_2969</name>
</gene>
<dbReference type="Gene3D" id="3.40.50.200">
    <property type="entry name" value="Peptidase S8/S53 domain"/>
    <property type="match status" value="1"/>
</dbReference>
<dbReference type="PRINTS" id="PR00723">
    <property type="entry name" value="SUBTILISIN"/>
</dbReference>
<dbReference type="InterPro" id="IPR000209">
    <property type="entry name" value="Peptidase_S8/S53_dom"/>
</dbReference>
<reference evidence="9 10" key="1">
    <citation type="journal article" date="2011" name="Stand. Genomic Sci.">
        <title>Complete genome sequence of Haliscomenobacter hydrossis type strain (O).</title>
        <authorList>
            <consortium name="US DOE Joint Genome Institute (JGI-PGF)"/>
            <person name="Daligault H."/>
            <person name="Lapidus A."/>
            <person name="Zeytun A."/>
            <person name="Nolan M."/>
            <person name="Lucas S."/>
            <person name="Del Rio T.G."/>
            <person name="Tice H."/>
            <person name="Cheng J.F."/>
            <person name="Tapia R."/>
            <person name="Han C."/>
            <person name="Goodwin L."/>
            <person name="Pitluck S."/>
            <person name="Liolios K."/>
            <person name="Pagani I."/>
            <person name="Ivanova N."/>
            <person name="Huntemann M."/>
            <person name="Mavromatis K."/>
            <person name="Mikhailova N."/>
            <person name="Pati A."/>
            <person name="Chen A."/>
            <person name="Palaniappan K."/>
            <person name="Land M."/>
            <person name="Hauser L."/>
            <person name="Brambilla E.M."/>
            <person name="Rohde M."/>
            <person name="Verbarg S."/>
            <person name="Goker M."/>
            <person name="Bristow J."/>
            <person name="Eisen J.A."/>
            <person name="Markowitz V."/>
            <person name="Hugenholtz P."/>
            <person name="Kyrpides N.C."/>
            <person name="Klenk H.P."/>
            <person name="Woyke T."/>
        </authorList>
    </citation>
    <scope>NUCLEOTIDE SEQUENCE [LARGE SCALE GENOMIC DNA]</scope>
    <source>
        <strain evidence="10">ATCC 27775 / DSM 1100 / LMG 10767 / O</strain>
    </source>
</reference>
<dbReference type="PROSITE" id="PS00138">
    <property type="entry name" value="SUBTILASE_SER"/>
    <property type="match status" value="1"/>
</dbReference>
<dbReference type="Pfam" id="PF18962">
    <property type="entry name" value="Por_Secre_tail"/>
    <property type="match status" value="1"/>
</dbReference>
<dbReference type="InterPro" id="IPR015500">
    <property type="entry name" value="Peptidase_S8_subtilisin-rel"/>
</dbReference>
<keyword evidence="10" id="KW-1185">Reference proteome</keyword>
<dbReference type="GO" id="GO:0006508">
    <property type="term" value="P:proteolysis"/>
    <property type="evidence" value="ECO:0007669"/>
    <property type="project" value="UniProtKB-KW"/>
</dbReference>
<keyword evidence="4 5" id="KW-0720">Serine protease</keyword>
<dbReference type="Proteomes" id="UP000008461">
    <property type="component" value="Chromosome"/>
</dbReference>
<protein>
    <submittedName>
        <fullName evidence="9">Peptidase S8 and S53 subtilisin kexin sedolisin</fullName>
    </submittedName>
</protein>
<keyword evidence="3 5" id="KW-0378">Hydrolase</keyword>
<dbReference type="EMBL" id="CP002691">
    <property type="protein sequence ID" value="AEE50833.1"/>
    <property type="molecule type" value="Genomic_DNA"/>
</dbReference>
<evidence type="ECO:0000313" key="10">
    <source>
        <dbReference type="Proteomes" id="UP000008461"/>
    </source>
</evidence>
<feature type="active site" description="Charge relay system" evidence="5">
    <location>
        <position position="397"/>
    </location>
</feature>